<comment type="caution">
    <text evidence="1">The sequence shown here is derived from an EMBL/GenBank/DDBJ whole genome shotgun (WGS) entry which is preliminary data.</text>
</comment>
<evidence type="ECO:0000313" key="2">
    <source>
        <dbReference type="Proteomes" id="UP000016843"/>
    </source>
</evidence>
<dbReference type="EMBL" id="AWXR01000030">
    <property type="protein sequence ID" value="ERM82268.1"/>
    <property type="molecule type" value="Genomic_DNA"/>
</dbReference>
<reference evidence="1 2" key="1">
    <citation type="journal article" date="2013" name="Genome Announc.">
        <title>Draft Genome Sequence of the Psychrophilic and Alkaliphilic Rhodonellum psychrophilum Strain GCM71T.</title>
        <authorList>
            <person name="Hauptmann A.L."/>
            <person name="Glaring M.A."/>
            <person name="Hallin P.F."/>
            <person name="Prieme A."/>
            <person name="Stougaard P."/>
        </authorList>
    </citation>
    <scope>NUCLEOTIDE SEQUENCE [LARGE SCALE GENOMIC DNA]</scope>
    <source>
        <strain evidence="1 2">GCM71</strain>
    </source>
</reference>
<name>U5BWM1_9BACT</name>
<dbReference type="Proteomes" id="UP000016843">
    <property type="component" value="Unassembled WGS sequence"/>
</dbReference>
<dbReference type="AlphaFoldDB" id="U5BWM1"/>
<evidence type="ECO:0000313" key="1">
    <source>
        <dbReference type="EMBL" id="ERM82268.1"/>
    </source>
</evidence>
<gene>
    <name evidence="1" type="ORF">P872_18975</name>
</gene>
<organism evidence="1 2">
    <name type="scientific">Rhodonellum psychrophilum GCM71 = DSM 17998</name>
    <dbReference type="NCBI Taxonomy" id="1123057"/>
    <lineage>
        <taxon>Bacteria</taxon>
        <taxon>Pseudomonadati</taxon>
        <taxon>Bacteroidota</taxon>
        <taxon>Cytophagia</taxon>
        <taxon>Cytophagales</taxon>
        <taxon>Cytophagaceae</taxon>
        <taxon>Rhodonellum</taxon>
    </lineage>
</organism>
<sequence>MMEACFLHLKIGHFKIEFKGSPFRQKKVYPVVPDKTIYGCLIAKFDPEKNE</sequence>
<protein>
    <submittedName>
        <fullName evidence="1">Uncharacterized protein</fullName>
    </submittedName>
</protein>
<proteinExistence type="predicted"/>
<accession>U5BWM1</accession>
<keyword evidence="2" id="KW-1185">Reference proteome</keyword>